<reference evidence="3" key="1">
    <citation type="submission" date="2014-03" db="EMBL/GenBank/DDBJ databases">
        <authorList>
            <person name="Aksoy S."/>
            <person name="Warren W."/>
            <person name="Wilson R.K."/>
        </authorList>
    </citation>
    <scope>NUCLEOTIDE SEQUENCE [LARGE SCALE GENOMIC DNA]</scope>
    <source>
        <strain evidence="3">IAEA</strain>
    </source>
</reference>
<evidence type="ECO:0000313" key="3">
    <source>
        <dbReference type="Proteomes" id="UP000091820"/>
    </source>
</evidence>
<feature type="transmembrane region" description="Helical" evidence="1">
    <location>
        <begin position="20"/>
        <end position="38"/>
    </location>
</feature>
<protein>
    <submittedName>
        <fullName evidence="2">Uncharacterized protein</fullName>
    </submittedName>
</protein>
<evidence type="ECO:0000256" key="1">
    <source>
        <dbReference type="SAM" id="Phobius"/>
    </source>
</evidence>
<keyword evidence="1" id="KW-0812">Transmembrane</keyword>
<keyword evidence="3" id="KW-1185">Reference proteome</keyword>
<dbReference type="VEuPathDB" id="VectorBase:GBRI038885"/>
<accession>A0A1A9WZR7</accession>
<keyword evidence="1" id="KW-0472">Membrane</keyword>
<evidence type="ECO:0000313" key="2">
    <source>
        <dbReference type="EnsemblMetazoa" id="GBRI038885-PA"/>
    </source>
</evidence>
<name>A0A1A9WZR7_9MUSC</name>
<proteinExistence type="predicted"/>
<keyword evidence="1" id="KW-1133">Transmembrane helix</keyword>
<organism evidence="2 3">
    <name type="scientific">Glossina brevipalpis</name>
    <dbReference type="NCBI Taxonomy" id="37001"/>
    <lineage>
        <taxon>Eukaryota</taxon>
        <taxon>Metazoa</taxon>
        <taxon>Ecdysozoa</taxon>
        <taxon>Arthropoda</taxon>
        <taxon>Hexapoda</taxon>
        <taxon>Insecta</taxon>
        <taxon>Pterygota</taxon>
        <taxon>Neoptera</taxon>
        <taxon>Endopterygota</taxon>
        <taxon>Diptera</taxon>
        <taxon>Brachycera</taxon>
        <taxon>Muscomorpha</taxon>
        <taxon>Hippoboscoidea</taxon>
        <taxon>Glossinidae</taxon>
        <taxon>Glossina</taxon>
    </lineage>
</organism>
<reference evidence="2" key="2">
    <citation type="submission" date="2020-05" db="UniProtKB">
        <authorList>
            <consortium name="EnsemblMetazoa"/>
        </authorList>
    </citation>
    <scope>IDENTIFICATION</scope>
    <source>
        <strain evidence="2">IAEA</strain>
    </source>
</reference>
<sequence length="160" mass="18493">MKIFTVEWLDNNKKKFRNNIHTLIKFILVLFGNVSTVLRSTQFAAHNYGSLRARDILHETSDEAGSLEATFAKYVERHKDAAQVPTIIRYADYFLLQKTSADQVAALVIFTSTYRQNAEPQIYVIVLNDIDSIIRKLGMIYDENFSESEVKFQKRPEIVN</sequence>
<dbReference type="Proteomes" id="UP000091820">
    <property type="component" value="Unassembled WGS sequence"/>
</dbReference>
<dbReference type="AlphaFoldDB" id="A0A1A9WZR7"/>
<dbReference type="EnsemblMetazoa" id="GBRI038885-RA">
    <property type="protein sequence ID" value="GBRI038885-PA"/>
    <property type="gene ID" value="GBRI038885"/>
</dbReference>